<dbReference type="PROSITE" id="PS50837">
    <property type="entry name" value="NACHT"/>
    <property type="match status" value="1"/>
</dbReference>
<keyword evidence="5" id="KW-1185">Reference proteome</keyword>
<dbReference type="InterPro" id="IPR007111">
    <property type="entry name" value="NACHT_NTPase"/>
</dbReference>
<dbReference type="InterPro" id="IPR056884">
    <property type="entry name" value="NPHP3-like_N"/>
</dbReference>
<feature type="region of interest" description="Disordered" evidence="2">
    <location>
        <begin position="1"/>
        <end position="69"/>
    </location>
</feature>
<dbReference type="PANTHER" id="PTHR10039">
    <property type="entry name" value="AMELOGENIN"/>
    <property type="match status" value="1"/>
</dbReference>
<comment type="caution">
    <text evidence="4">The sequence shown here is derived from an EMBL/GenBank/DDBJ whole genome shotgun (WGS) entry which is preliminary data.</text>
</comment>
<feature type="compositionally biased region" description="Basic and acidic residues" evidence="2">
    <location>
        <begin position="1"/>
        <end position="23"/>
    </location>
</feature>
<evidence type="ECO:0000313" key="5">
    <source>
        <dbReference type="Proteomes" id="UP001556367"/>
    </source>
</evidence>
<organism evidence="4 5">
    <name type="scientific">Hohenbuehelia grisea</name>
    <dbReference type="NCBI Taxonomy" id="104357"/>
    <lineage>
        <taxon>Eukaryota</taxon>
        <taxon>Fungi</taxon>
        <taxon>Dikarya</taxon>
        <taxon>Basidiomycota</taxon>
        <taxon>Agaricomycotina</taxon>
        <taxon>Agaricomycetes</taxon>
        <taxon>Agaricomycetidae</taxon>
        <taxon>Agaricales</taxon>
        <taxon>Pleurotineae</taxon>
        <taxon>Pleurotaceae</taxon>
        <taxon>Hohenbuehelia</taxon>
    </lineage>
</organism>
<dbReference type="Gene3D" id="3.40.50.300">
    <property type="entry name" value="P-loop containing nucleotide triphosphate hydrolases"/>
    <property type="match status" value="1"/>
</dbReference>
<dbReference type="Pfam" id="PF24883">
    <property type="entry name" value="NPHP3_N"/>
    <property type="match status" value="1"/>
</dbReference>
<evidence type="ECO:0000256" key="2">
    <source>
        <dbReference type="SAM" id="MobiDB-lite"/>
    </source>
</evidence>
<dbReference type="EMBL" id="JASNQZ010000014">
    <property type="protein sequence ID" value="KAL0948012.1"/>
    <property type="molecule type" value="Genomic_DNA"/>
</dbReference>
<gene>
    <name evidence="4" type="ORF">HGRIS_010634</name>
</gene>
<accession>A0ABR3IXE5</accession>
<evidence type="ECO:0000259" key="3">
    <source>
        <dbReference type="PROSITE" id="PS50837"/>
    </source>
</evidence>
<evidence type="ECO:0000313" key="4">
    <source>
        <dbReference type="EMBL" id="KAL0948012.1"/>
    </source>
</evidence>
<dbReference type="Proteomes" id="UP001556367">
    <property type="component" value="Unassembled WGS sequence"/>
</dbReference>
<keyword evidence="1" id="KW-0677">Repeat</keyword>
<feature type="domain" description="NACHT" evidence="3">
    <location>
        <begin position="138"/>
        <end position="285"/>
    </location>
</feature>
<reference evidence="5" key="1">
    <citation type="submission" date="2024-06" db="EMBL/GenBank/DDBJ databases">
        <title>Multi-omics analyses provide insights into the biosynthesis of the anticancer antibiotic pleurotin in Hohenbuehelia grisea.</title>
        <authorList>
            <person name="Weaver J.A."/>
            <person name="Alberti F."/>
        </authorList>
    </citation>
    <scope>NUCLEOTIDE SEQUENCE [LARGE SCALE GENOMIC DNA]</scope>
    <source>
        <strain evidence="5">T-177</strain>
    </source>
</reference>
<protein>
    <recommendedName>
        <fullName evidence="3">NACHT domain-containing protein</fullName>
    </recommendedName>
</protein>
<evidence type="ECO:0000256" key="1">
    <source>
        <dbReference type="ARBA" id="ARBA00022737"/>
    </source>
</evidence>
<dbReference type="InterPro" id="IPR027417">
    <property type="entry name" value="P-loop_NTPase"/>
</dbReference>
<dbReference type="SUPFAM" id="SSF52540">
    <property type="entry name" value="P-loop containing nucleoside triphosphate hydrolases"/>
    <property type="match status" value="1"/>
</dbReference>
<dbReference type="PANTHER" id="PTHR10039:SF5">
    <property type="entry name" value="NACHT DOMAIN-CONTAINING PROTEIN"/>
    <property type="match status" value="1"/>
</dbReference>
<name>A0ABR3IXE5_9AGAR</name>
<proteinExistence type="predicted"/>
<feature type="compositionally biased region" description="Polar residues" evidence="2">
    <location>
        <begin position="43"/>
        <end position="69"/>
    </location>
</feature>
<sequence length="697" mass="78545">MPFGRTPHERARGRVEALAHERPSASIASPSIDHGSPPPTLPTPEQSSHILSYNSGSGTQYNNSGAGQQTNIGRDMINIISYSEEVELFHILRTLEHAENASFDSMRHRTINQCEEGTRCGLLACLDEWVINPYSPERVFWIKGSVGTGKSAIAYTIAKRAAENGQLGGNFFFSRDDHSLHDPRLLFPTIASHLARCNPSFKRAIAAAVVAEHDFAHQNPEAQFRTLVRYTSTAIETFPKPVVFVFDGIDEFESSIGSYQSIMRLFVTELAEISHNIRILVTSRPEPYIDPVVHSVPTGQLRFLDLDDDIDTEADVMEFLRKRLPAIPSTLGTNLHFNPIYPWFSERELCELAWKTGRSFVYATTALRFIADPIVRDPQAQLKALHSRAHANPSSPFFELDQLYTTVLRRACPPTIDKERSNTMRLILAAILAVPEATGGAEQATLDVIAALANCDSRDVHKYLANLQSLIRTTPEGVEFHHSSFPEFLCDETRCVDRRFLLNKPKYHAIFARRCVETLETSGWGPEIVTEALLLQSGSGPARNTDVRGDVHYAVEWAVSHVEQSDPEDKDLVAFLTSFLQSITFSGWLLQSLQCNWVPMGDLRFLCRWNCSFTQPVVAALRRRSYIWEACKGHQWIKTFVRNAELDDKRTGGTFTDHAEGMMLADRCRLSVPNTLCMLHRKRMERMGRSTHIRFEA</sequence>